<feature type="region of interest" description="Disordered" evidence="1">
    <location>
        <begin position="77"/>
        <end position="134"/>
    </location>
</feature>
<dbReference type="RefSeq" id="WP_124737830.1">
    <property type="nucleotide sequence ID" value="NZ_CP034086.1"/>
</dbReference>
<gene>
    <name evidence="2" type="ORF">EHO51_04160</name>
</gene>
<evidence type="ECO:0000313" key="2">
    <source>
        <dbReference type="EMBL" id="AZG75990.1"/>
    </source>
</evidence>
<protein>
    <recommendedName>
        <fullName evidence="4">Helix-turn-helix domain-containing protein</fullName>
    </recommendedName>
</protein>
<accession>A0A3G8M4M5</accession>
<dbReference type="PROSITE" id="PS51257">
    <property type="entry name" value="PROKAR_LIPOPROTEIN"/>
    <property type="match status" value="1"/>
</dbReference>
<evidence type="ECO:0000256" key="1">
    <source>
        <dbReference type="SAM" id="MobiDB-lite"/>
    </source>
</evidence>
<feature type="compositionally biased region" description="Polar residues" evidence="1">
    <location>
        <begin position="99"/>
        <end position="134"/>
    </location>
</feature>
<reference evidence="2 3" key="1">
    <citation type="submission" date="2018-11" db="EMBL/GenBank/DDBJ databases">
        <title>Genome squencing of methanotrophic bacteria isolated from alkaline groundwater in Korea.</title>
        <authorList>
            <person name="Nguyen L.N."/>
        </authorList>
    </citation>
    <scope>NUCLEOTIDE SEQUENCE [LARGE SCALE GENOMIC DNA]</scope>
    <source>
        <strain evidence="2 3">GW6</strain>
    </source>
</reference>
<dbReference type="Proteomes" id="UP000273982">
    <property type="component" value="Chromosome"/>
</dbReference>
<evidence type="ECO:0000313" key="3">
    <source>
        <dbReference type="Proteomes" id="UP000273982"/>
    </source>
</evidence>
<dbReference type="AlphaFoldDB" id="A0A3G8M4M5"/>
<organism evidence="2 3">
    <name type="scientific">Methylocystis rosea</name>
    <dbReference type="NCBI Taxonomy" id="173366"/>
    <lineage>
        <taxon>Bacteria</taxon>
        <taxon>Pseudomonadati</taxon>
        <taxon>Pseudomonadota</taxon>
        <taxon>Alphaproteobacteria</taxon>
        <taxon>Hyphomicrobiales</taxon>
        <taxon>Methylocystaceae</taxon>
        <taxon>Methylocystis</taxon>
    </lineage>
</organism>
<dbReference type="KEGG" id="mros:EHO51_04160"/>
<proteinExistence type="predicted"/>
<evidence type="ECO:0008006" key="4">
    <source>
        <dbReference type="Google" id="ProtNLM"/>
    </source>
</evidence>
<dbReference type="EMBL" id="CP034086">
    <property type="protein sequence ID" value="AZG75990.1"/>
    <property type="molecule type" value="Genomic_DNA"/>
</dbReference>
<sequence>MNREFAALKFRWLESIAANHQLSASACRLAIDLSRRFNSETRTTFVGIDTLAKDTGLSPSSVKGLLAALVTHGHLSKKSGGVGRGAANEYSPIDPQKKGASSLTPFPTKGASSLTPFPTKGASSLTPFPTKGASSLTPFSDERGQFSPQKGVSQLAPYPISINPNTRVRARDRAVLARPIEKSTIERSRQYDHQPGPTVFVEKGSSQWTAWAEYLADRGGRPLTAIQTRLGFGTYRSAEWPPGCAPAGPLVTAEAAE</sequence>
<name>A0A3G8M4M5_9HYPH</name>